<dbReference type="EMBL" id="OU895879">
    <property type="protein sequence ID" value="CAG9808178.1"/>
    <property type="molecule type" value="Genomic_DNA"/>
</dbReference>
<evidence type="ECO:0000313" key="11">
    <source>
        <dbReference type="EMBL" id="CAG9808178.1"/>
    </source>
</evidence>
<dbReference type="AlphaFoldDB" id="A0A9N9S2V3"/>
<evidence type="ECO:0000256" key="10">
    <source>
        <dbReference type="RuleBase" id="RU368004"/>
    </source>
</evidence>
<dbReference type="InterPro" id="IPR029063">
    <property type="entry name" value="SAM-dependent_MTases_sf"/>
</dbReference>
<evidence type="ECO:0000256" key="1">
    <source>
        <dbReference type="ARBA" id="ARBA00002778"/>
    </source>
</evidence>
<sequence>MLNFNVNKRVCKMLEIKDLINFNKEIQIEAFYHAIQIYLKKPQVVNRKLNTTKNILTARTKEKTENLLKVLSSNEDEADILKLRDVEHFNTKLEDEFNHMDEHQEEILFSYDKIIPRNVSKHKSCYQLTIFCKRSNSVSFYAINDCTKILPDFNYTIKFSNNQLQLLLNSNHFQQETNWLQFVLIKKLCSWIESYEEDTNERIESHSLINDEEYSSLYAELKEKYGRKFEEIWTEEVTDPKKYIYEDIAIAAYLITFWKSQQEKKQSFLDFGCGNGLLVAILSLEGYKGYGIDLRKRKIWSKFDSSIDLREVTWSPTTNLNDVDWIIGNHSDELSPWVPVVAAQNSISCNYFLLPCCAFEFSGTKFQRRGPMKSLYMSFIDYLTEISTTCGFKSTLIDRLKIPSTKRICLIGTGRVYESDEFQKYSKKVQDFVDASNKEFTPREKELNVRNCTKIDKNLSEKIVRIIFDALLSEQKILENSNWNCGTEIYLSDAVKLISSDDLKKLKFENGGLQTLLRNKHQIFEVRSGKLKIRKPKRIAERTMSKKVVLKSSPCYFHLYHKQGCPLNDEECCYKH</sequence>
<dbReference type="GO" id="GO:0141101">
    <property type="term" value="F:tRNA(Ser) (uridine(44)-2'-O-)-methyltransferase activity"/>
    <property type="evidence" value="ECO:0007669"/>
    <property type="project" value="UniProtKB-EC"/>
</dbReference>
<dbReference type="OrthoDB" id="10047021at2759"/>
<dbReference type="GO" id="GO:0030488">
    <property type="term" value="P:tRNA methylation"/>
    <property type="evidence" value="ECO:0007669"/>
    <property type="project" value="UniProtKB-UniRule"/>
</dbReference>
<keyword evidence="5 10" id="KW-0489">Methyltransferase</keyword>
<evidence type="ECO:0000256" key="4">
    <source>
        <dbReference type="ARBA" id="ARBA00022490"/>
    </source>
</evidence>
<dbReference type="GO" id="GO:0005737">
    <property type="term" value="C:cytoplasm"/>
    <property type="evidence" value="ECO:0007669"/>
    <property type="project" value="UniProtKB-SubCell"/>
</dbReference>
<name>A0A9N9S2V3_9DIPT</name>
<comment type="function">
    <text evidence="1">Probable adenosyl-L-methionine (AdoMet)-dependent tRNA (uracil-O(2)-)-methyltransferase.</text>
</comment>
<keyword evidence="4 10" id="KW-0963">Cytoplasm</keyword>
<comment type="catalytic activity">
    <reaction evidence="9 10">
        <text>uridine(44) in tRNA(Ser) + S-adenosyl-L-methionine = 2'-O-methyluridine(44) in tRNA(Ser) + S-adenosyl-L-homocysteine + H(+)</text>
        <dbReference type="Rhea" id="RHEA:43100"/>
        <dbReference type="Rhea" id="RHEA-COMP:10339"/>
        <dbReference type="Rhea" id="RHEA-COMP:10340"/>
        <dbReference type="ChEBI" id="CHEBI:15378"/>
        <dbReference type="ChEBI" id="CHEBI:57856"/>
        <dbReference type="ChEBI" id="CHEBI:59789"/>
        <dbReference type="ChEBI" id="CHEBI:65315"/>
        <dbReference type="ChEBI" id="CHEBI:74478"/>
        <dbReference type="EC" id="2.1.1.211"/>
    </reaction>
</comment>
<organism evidence="11 12">
    <name type="scientific">Chironomus riparius</name>
    <dbReference type="NCBI Taxonomy" id="315576"/>
    <lineage>
        <taxon>Eukaryota</taxon>
        <taxon>Metazoa</taxon>
        <taxon>Ecdysozoa</taxon>
        <taxon>Arthropoda</taxon>
        <taxon>Hexapoda</taxon>
        <taxon>Insecta</taxon>
        <taxon>Pterygota</taxon>
        <taxon>Neoptera</taxon>
        <taxon>Endopterygota</taxon>
        <taxon>Diptera</taxon>
        <taxon>Nematocera</taxon>
        <taxon>Chironomoidea</taxon>
        <taxon>Chironomidae</taxon>
        <taxon>Chironominae</taxon>
        <taxon>Chironomus</taxon>
    </lineage>
</organism>
<evidence type="ECO:0000313" key="12">
    <source>
        <dbReference type="Proteomes" id="UP001153620"/>
    </source>
</evidence>
<evidence type="ECO:0000256" key="5">
    <source>
        <dbReference type="ARBA" id="ARBA00022603"/>
    </source>
</evidence>
<comment type="function">
    <text evidence="10">Adenosyl-L-methionine (AdoMet)-dependent tRNA (uracil-O(2)-)-methyltransferase.</text>
</comment>
<comment type="subcellular location">
    <subcellularLocation>
        <location evidence="2 10">Cytoplasm</location>
    </subcellularLocation>
</comment>
<evidence type="ECO:0000256" key="2">
    <source>
        <dbReference type="ARBA" id="ARBA00004496"/>
    </source>
</evidence>
<reference evidence="11" key="1">
    <citation type="submission" date="2022-01" db="EMBL/GenBank/DDBJ databases">
        <authorList>
            <person name="King R."/>
        </authorList>
    </citation>
    <scope>NUCLEOTIDE SEQUENCE</scope>
</reference>
<protein>
    <recommendedName>
        <fullName evidence="10">tRNA (uracil-O(2)-)-methyltransferase</fullName>
        <ecNumber evidence="10">2.1.1.211</ecNumber>
    </recommendedName>
</protein>
<dbReference type="Proteomes" id="UP001153620">
    <property type="component" value="Chromosome 3"/>
</dbReference>
<accession>A0A9N9S2V3</accession>
<comment type="similarity">
    <text evidence="3 10">Belongs to the TRM44 family.</text>
</comment>
<keyword evidence="6 10" id="KW-0808">Transferase</keyword>
<reference evidence="11" key="2">
    <citation type="submission" date="2022-10" db="EMBL/GenBank/DDBJ databases">
        <authorList>
            <consortium name="ENA_rothamsted_submissions"/>
            <consortium name="culmorum"/>
            <person name="King R."/>
        </authorList>
    </citation>
    <scope>NUCLEOTIDE SEQUENCE</scope>
</reference>
<dbReference type="PANTHER" id="PTHR21210">
    <property type="entry name" value="TRNA (URACIL-O(2)-)-METHYLTRANSFERASE-RELATED"/>
    <property type="match status" value="1"/>
</dbReference>
<evidence type="ECO:0000256" key="8">
    <source>
        <dbReference type="ARBA" id="ARBA00022694"/>
    </source>
</evidence>
<evidence type="ECO:0000256" key="3">
    <source>
        <dbReference type="ARBA" id="ARBA00009056"/>
    </source>
</evidence>
<keyword evidence="12" id="KW-1185">Reference proteome</keyword>
<gene>
    <name evidence="11" type="ORF">CHIRRI_LOCUS11023</name>
</gene>
<evidence type="ECO:0000256" key="9">
    <source>
        <dbReference type="ARBA" id="ARBA00047957"/>
    </source>
</evidence>
<dbReference type="InterPro" id="IPR011671">
    <property type="entry name" value="tRNA_uracil_MeTrfase"/>
</dbReference>
<dbReference type="Gene3D" id="3.40.50.150">
    <property type="entry name" value="Vaccinia Virus protein VP39"/>
    <property type="match status" value="1"/>
</dbReference>
<dbReference type="EC" id="2.1.1.211" evidence="10"/>
<dbReference type="PANTHER" id="PTHR21210:SF0">
    <property type="entry name" value="TRNA (URACIL-O(2)-)-METHYLTRANSFERASE-RELATED"/>
    <property type="match status" value="1"/>
</dbReference>
<evidence type="ECO:0000256" key="7">
    <source>
        <dbReference type="ARBA" id="ARBA00022691"/>
    </source>
</evidence>
<keyword evidence="8 10" id="KW-0819">tRNA processing</keyword>
<evidence type="ECO:0000256" key="6">
    <source>
        <dbReference type="ARBA" id="ARBA00022679"/>
    </source>
</evidence>
<proteinExistence type="inferred from homology"/>
<dbReference type="SUPFAM" id="SSF53335">
    <property type="entry name" value="S-adenosyl-L-methionine-dependent methyltransferases"/>
    <property type="match status" value="1"/>
</dbReference>
<keyword evidence="7 10" id="KW-0949">S-adenosyl-L-methionine</keyword>
<dbReference type="Pfam" id="PF07757">
    <property type="entry name" value="AdoMet_MTase"/>
    <property type="match status" value="1"/>
</dbReference>